<organism evidence="1 2">
    <name type="scientific">Buddleja alternifolia</name>
    <dbReference type="NCBI Taxonomy" id="168488"/>
    <lineage>
        <taxon>Eukaryota</taxon>
        <taxon>Viridiplantae</taxon>
        <taxon>Streptophyta</taxon>
        <taxon>Embryophyta</taxon>
        <taxon>Tracheophyta</taxon>
        <taxon>Spermatophyta</taxon>
        <taxon>Magnoliopsida</taxon>
        <taxon>eudicotyledons</taxon>
        <taxon>Gunneridae</taxon>
        <taxon>Pentapetalae</taxon>
        <taxon>asterids</taxon>
        <taxon>lamiids</taxon>
        <taxon>Lamiales</taxon>
        <taxon>Scrophulariaceae</taxon>
        <taxon>Buddlejeae</taxon>
        <taxon>Buddleja</taxon>
    </lineage>
</organism>
<proteinExistence type="predicted"/>
<dbReference type="AlphaFoldDB" id="A0AAV6XCG3"/>
<evidence type="ECO:0000313" key="1">
    <source>
        <dbReference type="EMBL" id="KAG8378151.1"/>
    </source>
</evidence>
<evidence type="ECO:0000313" key="2">
    <source>
        <dbReference type="Proteomes" id="UP000826271"/>
    </source>
</evidence>
<name>A0AAV6XCG3_9LAMI</name>
<keyword evidence="2" id="KW-1185">Reference proteome</keyword>
<sequence>MLVLLFYPTTERHCCTGYFCRNPITRCCLDAMASGLKAPLGYVSAVKKRKQKRKLERERLEMEERGRIVRDYHRKQRILRANANANAAAYKEPQV</sequence>
<dbReference type="Proteomes" id="UP000826271">
    <property type="component" value="Unassembled WGS sequence"/>
</dbReference>
<comment type="caution">
    <text evidence="1">The sequence shown here is derived from an EMBL/GenBank/DDBJ whole genome shotgun (WGS) entry which is preliminary data.</text>
</comment>
<reference evidence="1" key="1">
    <citation type="submission" date="2019-10" db="EMBL/GenBank/DDBJ databases">
        <authorList>
            <person name="Zhang R."/>
            <person name="Pan Y."/>
            <person name="Wang J."/>
            <person name="Ma R."/>
            <person name="Yu S."/>
        </authorList>
    </citation>
    <scope>NUCLEOTIDE SEQUENCE</scope>
    <source>
        <strain evidence="1">LA-IB0</strain>
        <tissue evidence="1">Leaf</tissue>
    </source>
</reference>
<dbReference type="EMBL" id="WHWC01000008">
    <property type="protein sequence ID" value="KAG8378151.1"/>
    <property type="molecule type" value="Genomic_DNA"/>
</dbReference>
<gene>
    <name evidence="1" type="ORF">BUALT_Bualt08G0108200</name>
</gene>
<accession>A0AAV6XCG3</accession>
<protein>
    <submittedName>
        <fullName evidence="1">Uncharacterized protein</fullName>
    </submittedName>
</protein>